<dbReference type="InParanoid" id="Q6CMN9"/>
<evidence type="ECO:0000256" key="2">
    <source>
        <dbReference type="ARBA" id="ARBA00022448"/>
    </source>
</evidence>
<dbReference type="eggNOG" id="KOG2740">
    <property type="taxonomic scope" value="Eukaryota"/>
</dbReference>
<dbReference type="KEGG" id="kla:KLLA0_E18789g"/>
<organism evidence="9 10">
    <name type="scientific">Kluyveromyces lactis (strain ATCC 8585 / CBS 2359 / DSM 70799 / NBRC 1267 / NRRL Y-1140 / WM37)</name>
    <name type="common">Yeast</name>
    <name type="synonym">Candida sphaerica</name>
    <dbReference type="NCBI Taxonomy" id="284590"/>
    <lineage>
        <taxon>Eukaryota</taxon>
        <taxon>Fungi</taxon>
        <taxon>Dikarya</taxon>
        <taxon>Ascomycota</taxon>
        <taxon>Saccharomycotina</taxon>
        <taxon>Saccharomycetes</taxon>
        <taxon>Saccharomycetales</taxon>
        <taxon>Saccharomycetaceae</taxon>
        <taxon>Kluyveromyces</taxon>
    </lineage>
</organism>
<dbReference type="FunCoup" id="Q6CMN9">
    <property type="interactions" value="163"/>
</dbReference>
<dbReference type="GO" id="GO:0030131">
    <property type="term" value="C:clathrin adaptor complex"/>
    <property type="evidence" value="ECO:0007669"/>
    <property type="project" value="UniProtKB-UniRule"/>
</dbReference>
<dbReference type="Gene3D" id="2.60.40.1170">
    <property type="entry name" value="Mu homology domain, subdomain B"/>
    <property type="match status" value="2"/>
</dbReference>
<dbReference type="PIRSF" id="PIRSF005992">
    <property type="entry name" value="Clathrin_mu"/>
    <property type="match status" value="1"/>
</dbReference>
<dbReference type="SUPFAM" id="SSF64356">
    <property type="entry name" value="SNARE-like"/>
    <property type="match status" value="1"/>
</dbReference>
<evidence type="ECO:0000313" key="9">
    <source>
        <dbReference type="EMBL" id="CAG99887.1"/>
    </source>
</evidence>
<evidence type="ECO:0000256" key="6">
    <source>
        <dbReference type="PIRNR" id="PIRNR005992"/>
    </source>
</evidence>
<dbReference type="STRING" id="284590.Q6CMN9"/>
<dbReference type="PANTHER" id="PTHR10529">
    <property type="entry name" value="AP COMPLEX SUBUNIT MU"/>
    <property type="match status" value="1"/>
</dbReference>
<dbReference type="InterPro" id="IPR036168">
    <property type="entry name" value="AP2_Mu_C_sf"/>
</dbReference>
<feature type="domain" description="MHD" evidence="8">
    <location>
        <begin position="221"/>
        <end position="497"/>
    </location>
</feature>
<reference evidence="9 10" key="1">
    <citation type="journal article" date="2004" name="Nature">
        <title>Genome evolution in yeasts.</title>
        <authorList>
            <consortium name="Genolevures"/>
            <person name="Dujon B."/>
            <person name="Sherman D."/>
            <person name="Fischer G."/>
            <person name="Durrens P."/>
            <person name="Casaregola S."/>
            <person name="Lafontaine I."/>
            <person name="de Montigny J."/>
            <person name="Marck C."/>
            <person name="Neuveglise C."/>
            <person name="Talla E."/>
            <person name="Goffard N."/>
            <person name="Frangeul L."/>
            <person name="Aigle M."/>
            <person name="Anthouard V."/>
            <person name="Babour A."/>
            <person name="Barbe V."/>
            <person name="Barnay S."/>
            <person name="Blanchin S."/>
            <person name="Beckerich J.M."/>
            <person name="Beyne E."/>
            <person name="Bleykasten C."/>
            <person name="Boisrame A."/>
            <person name="Boyer J."/>
            <person name="Cattolico L."/>
            <person name="Confanioleri F."/>
            <person name="de Daruvar A."/>
            <person name="Despons L."/>
            <person name="Fabre E."/>
            <person name="Fairhead C."/>
            <person name="Ferry-Dumazet H."/>
            <person name="Groppi A."/>
            <person name="Hantraye F."/>
            <person name="Hennequin C."/>
            <person name="Jauniaux N."/>
            <person name="Joyet P."/>
            <person name="Kachouri R."/>
            <person name="Kerrest A."/>
            <person name="Koszul R."/>
            <person name="Lemaire M."/>
            <person name="Lesur I."/>
            <person name="Ma L."/>
            <person name="Muller H."/>
            <person name="Nicaud J.M."/>
            <person name="Nikolski M."/>
            <person name="Oztas S."/>
            <person name="Ozier-Kalogeropoulos O."/>
            <person name="Pellenz S."/>
            <person name="Potier S."/>
            <person name="Richard G.F."/>
            <person name="Straub M.L."/>
            <person name="Suleau A."/>
            <person name="Swennene D."/>
            <person name="Tekaia F."/>
            <person name="Wesolowski-Louvel M."/>
            <person name="Westhof E."/>
            <person name="Wirth B."/>
            <person name="Zeniou-Meyer M."/>
            <person name="Zivanovic I."/>
            <person name="Bolotin-Fukuhara M."/>
            <person name="Thierry A."/>
            <person name="Bouchier C."/>
            <person name="Caudron B."/>
            <person name="Scarpelli C."/>
            <person name="Gaillardin C."/>
            <person name="Weissenbach J."/>
            <person name="Wincker P."/>
            <person name="Souciet J.L."/>
        </authorList>
    </citation>
    <scope>NUCLEOTIDE SEQUENCE [LARGE SCALE GENOMIC DNA]</scope>
    <source>
        <strain evidence="10">ATCC 8585 / CBS 2359 / DSM 70799 / NBRC 1267 / NRRL Y-1140 / WM37</strain>
    </source>
</reference>
<dbReference type="InterPro" id="IPR028565">
    <property type="entry name" value="MHD"/>
</dbReference>
<dbReference type="CDD" id="cd09252">
    <property type="entry name" value="AP-3_Mu3_Cterm"/>
    <property type="match status" value="1"/>
</dbReference>
<gene>
    <name evidence="9" type="ORF">KLLA0_E18789g</name>
</gene>
<dbReference type="PaxDb" id="284590-Q6CMN9"/>
<keyword evidence="10" id="KW-1185">Reference proteome</keyword>
<evidence type="ECO:0000256" key="3">
    <source>
        <dbReference type="ARBA" id="ARBA00022927"/>
    </source>
</evidence>
<dbReference type="InterPro" id="IPR011012">
    <property type="entry name" value="Longin-like_dom_sf"/>
</dbReference>
<evidence type="ECO:0000256" key="5">
    <source>
        <dbReference type="ARBA" id="ARBA00023329"/>
    </source>
</evidence>
<dbReference type="AlphaFoldDB" id="Q6CMN9"/>
<dbReference type="Gene3D" id="3.30.450.60">
    <property type="match status" value="1"/>
</dbReference>
<evidence type="ECO:0000256" key="1">
    <source>
        <dbReference type="ARBA" id="ARBA00004156"/>
    </source>
</evidence>
<dbReference type="InterPro" id="IPR001392">
    <property type="entry name" value="Clathrin_mu"/>
</dbReference>
<dbReference type="Proteomes" id="UP000000598">
    <property type="component" value="Chromosome E"/>
</dbReference>
<dbReference type="OMA" id="LNEMCDG"/>
<dbReference type="GO" id="GO:0030659">
    <property type="term" value="C:cytoplasmic vesicle membrane"/>
    <property type="evidence" value="ECO:0007669"/>
    <property type="project" value="UniProtKB-SubCell"/>
</dbReference>
<dbReference type="HOGENOM" id="CLU_026449_0_0_1"/>
<protein>
    <submittedName>
        <fullName evidence="9">KLLA0E18789p</fullName>
    </submittedName>
</protein>
<name>Q6CMN9_KLULA</name>
<dbReference type="PROSITE" id="PS51072">
    <property type="entry name" value="MHD"/>
    <property type="match status" value="1"/>
</dbReference>
<feature type="region of interest" description="Disordered" evidence="7">
    <location>
        <begin position="159"/>
        <end position="181"/>
    </location>
</feature>
<evidence type="ECO:0000256" key="7">
    <source>
        <dbReference type="SAM" id="MobiDB-lite"/>
    </source>
</evidence>
<keyword evidence="2 6" id="KW-0813">Transport</keyword>
<comment type="subcellular location">
    <subcellularLocation>
        <location evidence="1">Cytoplasmic vesicle membrane</location>
    </subcellularLocation>
</comment>
<dbReference type="GO" id="GO:0016192">
    <property type="term" value="P:vesicle-mediated transport"/>
    <property type="evidence" value="ECO:0007669"/>
    <property type="project" value="InterPro"/>
</dbReference>
<dbReference type="GO" id="GO:0006886">
    <property type="term" value="P:intracellular protein transport"/>
    <property type="evidence" value="ECO:0007669"/>
    <property type="project" value="UniProtKB-UniRule"/>
</dbReference>
<keyword evidence="5" id="KW-0968">Cytoplasmic vesicle</keyword>
<dbReference type="SUPFAM" id="SSF49447">
    <property type="entry name" value="Second domain of Mu2 adaptin subunit (ap50) of ap2 adaptor"/>
    <property type="match status" value="1"/>
</dbReference>
<evidence type="ECO:0000259" key="8">
    <source>
        <dbReference type="PROSITE" id="PS51072"/>
    </source>
</evidence>
<keyword evidence="4" id="KW-0472">Membrane</keyword>
<proteinExistence type="inferred from homology"/>
<sequence>MIVSIYVNDRCQETLFQYSTVAECPTFRQLVVKLQGKDESWESKYCNEINSELKLCRHVSLLNPVVYWCLISCSESTVSVVSLLEEIDLLLLQYFDKDQLTKQKINNNLDRLSMLFHCILDAGQPVITDSNRLKAMVPSRNDLSKLLKTTTNTITKTLQQPDGSMFKNGPEKSRFSGSRYPSSSASSVSSFHVGSPGSSLVDHSVDESGVPWRMSGINYANNEIFIDMSEEINAIVEKGKLLTGHIKGCIDLNNHLSGQPLVEMKLGLLDHKLSHLNTTFHRCILEDKANSINDLIAGKFTKLTFVPPDGRTRLCQYTLPLVKRDSNLGIIDVNLQSSLGKRLDEFEVRVTVGMSTTVKEIENMSMTIRMNRNFKGIVRVMRNTHGGVETNMTRGEVNWHLDKNMVCGSMAVLRCIAELEPELASNDQTSSRSSVVQPPSSHLTSLLQPSFIKCYYEHKSQLPSGIKLQSIDVVNGGPKKPFKGVKYLTKTGSLEYR</sequence>
<keyword evidence="3 6" id="KW-0653">Protein transport</keyword>
<evidence type="ECO:0000313" key="10">
    <source>
        <dbReference type="Proteomes" id="UP000000598"/>
    </source>
</evidence>
<evidence type="ECO:0000256" key="4">
    <source>
        <dbReference type="ARBA" id="ARBA00023136"/>
    </source>
</evidence>
<dbReference type="Pfam" id="PF00928">
    <property type="entry name" value="Adap_comp_sub"/>
    <property type="match status" value="1"/>
</dbReference>
<accession>Q6CMN9</accession>
<dbReference type="EMBL" id="CR382125">
    <property type="protein sequence ID" value="CAG99887.1"/>
    <property type="molecule type" value="Genomic_DNA"/>
</dbReference>
<comment type="similarity">
    <text evidence="6">Belongs to the adaptor complexes medium subunit family.</text>
</comment>
<dbReference type="InterPro" id="IPR050431">
    <property type="entry name" value="Adaptor_comp_med_subunit"/>
</dbReference>